<dbReference type="CDD" id="cd16917">
    <property type="entry name" value="HATPase_UhpB-NarQ-NarX-like"/>
    <property type="match status" value="1"/>
</dbReference>
<dbReference type="EMBL" id="AJJU01000034">
    <property type="protein sequence ID" value="EID72753.1"/>
    <property type="molecule type" value="Genomic_DNA"/>
</dbReference>
<dbReference type="eggNOG" id="COG4585">
    <property type="taxonomic scope" value="Bacteria"/>
</dbReference>
<keyword evidence="4 7" id="KW-0418">Kinase</keyword>
<keyword evidence="5" id="KW-0902">Two-component regulatory system</keyword>
<dbReference type="EC" id="2.7.13.3" evidence="2"/>
<keyword evidence="3" id="KW-0808">Transferase</keyword>
<evidence type="ECO:0000256" key="6">
    <source>
        <dbReference type="SAM" id="Phobius"/>
    </source>
</evidence>
<reference evidence="7 8" key="1">
    <citation type="journal article" date="2012" name="J. Bacteriol.">
        <title>Genome Sequence of the Halotolerant Bacterium Imtechella halotolerans K1T.</title>
        <authorList>
            <person name="Kumar S."/>
            <person name="Vikram S."/>
            <person name="Subramanian S."/>
            <person name="Raghava G.P."/>
            <person name="Pinnaka A.K."/>
        </authorList>
    </citation>
    <scope>NUCLEOTIDE SEQUENCE [LARGE SCALE GENOMIC DNA]</scope>
    <source>
        <strain evidence="7 8">K1</strain>
    </source>
</reference>
<protein>
    <recommendedName>
        <fullName evidence="2">histidine kinase</fullName>
        <ecNumber evidence="2">2.7.13.3</ecNumber>
    </recommendedName>
</protein>
<proteinExistence type="predicted"/>
<dbReference type="InterPro" id="IPR050482">
    <property type="entry name" value="Sensor_HK_TwoCompSys"/>
</dbReference>
<evidence type="ECO:0000313" key="7">
    <source>
        <dbReference type="EMBL" id="EID72753.1"/>
    </source>
</evidence>
<dbReference type="GO" id="GO:0004673">
    <property type="term" value="F:protein histidine kinase activity"/>
    <property type="evidence" value="ECO:0007669"/>
    <property type="project" value="UniProtKB-EC"/>
</dbReference>
<dbReference type="RefSeq" id="WP_008240784.1">
    <property type="nucleotide sequence ID" value="NZ_AJJU01000034.1"/>
</dbReference>
<keyword evidence="6" id="KW-0472">Membrane</keyword>
<evidence type="ECO:0000256" key="5">
    <source>
        <dbReference type="ARBA" id="ARBA00023012"/>
    </source>
</evidence>
<dbReference type="AlphaFoldDB" id="I0W8N7"/>
<dbReference type="OrthoDB" id="977000at2"/>
<comment type="catalytic activity">
    <reaction evidence="1">
        <text>ATP + protein L-histidine = ADP + protein N-phospho-L-histidine.</text>
        <dbReference type="EC" id="2.7.13.3"/>
    </reaction>
</comment>
<dbReference type="SUPFAM" id="SSF55874">
    <property type="entry name" value="ATPase domain of HSP90 chaperone/DNA topoisomerase II/histidine kinase"/>
    <property type="match status" value="1"/>
</dbReference>
<feature type="transmembrane region" description="Helical" evidence="6">
    <location>
        <begin position="188"/>
        <end position="206"/>
    </location>
</feature>
<evidence type="ECO:0000313" key="8">
    <source>
        <dbReference type="Proteomes" id="UP000005938"/>
    </source>
</evidence>
<comment type="caution">
    <text evidence="7">The sequence shown here is derived from an EMBL/GenBank/DDBJ whole genome shotgun (WGS) entry which is preliminary data.</text>
</comment>
<dbReference type="InterPro" id="IPR011990">
    <property type="entry name" value="TPR-like_helical_dom_sf"/>
</dbReference>
<dbReference type="Gene3D" id="1.25.40.10">
    <property type="entry name" value="Tetratricopeptide repeat domain"/>
    <property type="match status" value="1"/>
</dbReference>
<dbReference type="STRING" id="946077.W5A_11509"/>
<dbReference type="InterPro" id="IPR036890">
    <property type="entry name" value="HATPase_C_sf"/>
</dbReference>
<evidence type="ECO:0000256" key="1">
    <source>
        <dbReference type="ARBA" id="ARBA00000085"/>
    </source>
</evidence>
<evidence type="ECO:0000256" key="4">
    <source>
        <dbReference type="ARBA" id="ARBA00022777"/>
    </source>
</evidence>
<dbReference type="PANTHER" id="PTHR24421">
    <property type="entry name" value="NITRATE/NITRITE SENSOR PROTEIN NARX-RELATED"/>
    <property type="match status" value="1"/>
</dbReference>
<dbReference type="SUPFAM" id="SSF48452">
    <property type="entry name" value="TPR-like"/>
    <property type="match status" value="1"/>
</dbReference>
<evidence type="ECO:0000256" key="2">
    <source>
        <dbReference type="ARBA" id="ARBA00012438"/>
    </source>
</evidence>
<dbReference type="Gene3D" id="3.30.565.10">
    <property type="entry name" value="Histidine kinase-like ATPase, C-terminal domain"/>
    <property type="match status" value="1"/>
</dbReference>
<accession>I0W8N7</accession>
<gene>
    <name evidence="7" type="ORF">W5A_11509</name>
</gene>
<sequence>MLNFVLCSLQVNFISAQLKADSFHYYYEVISNLKSNADLASNLDSLTSARILSNLGNVKSILDLPDALENLERAKQIKEDLNYTSGILTSYHHLIEYYKKRNQKKMALDYANKGLELARLSNNSIYLESALSNLMELNDSPEVIEFVSLKDSLESANQKARDNFAYYRYQFSENERLFKESELKRERLLVIVILIVFSSVLIVLVLRSKYKNEKLAGIYKTEARISKKIHDEIANDIYYVMSKIQSNNYNVLDSLESIYNKTRDISRENGVIDFKGDFKEQLNDMLLSFMNEKVTILTTNINNINWSQLSEVKKTTIYRVLQELMVNMKKHSDATFVILKFHHEAGSIFIVYSDNGKGCNLDKKGGLVNVEYRVKTINGTVSFDSKPNNGFHVKMYV</sequence>
<dbReference type="eggNOG" id="COG0457">
    <property type="taxonomic scope" value="Bacteria"/>
</dbReference>
<name>I0W8N7_9FLAO</name>
<dbReference type="GO" id="GO:0000160">
    <property type="term" value="P:phosphorelay signal transduction system"/>
    <property type="evidence" value="ECO:0007669"/>
    <property type="project" value="UniProtKB-KW"/>
</dbReference>
<keyword evidence="6" id="KW-1133">Transmembrane helix</keyword>
<dbReference type="PANTHER" id="PTHR24421:SF10">
    <property type="entry name" value="NITRATE_NITRITE SENSOR PROTEIN NARQ"/>
    <property type="match status" value="1"/>
</dbReference>
<keyword evidence="8" id="KW-1185">Reference proteome</keyword>
<evidence type="ECO:0000256" key="3">
    <source>
        <dbReference type="ARBA" id="ARBA00022679"/>
    </source>
</evidence>
<keyword evidence="6" id="KW-0812">Transmembrane</keyword>
<dbReference type="Proteomes" id="UP000005938">
    <property type="component" value="Unassembled WGS sequence"/>
</dbReference>
<organism evidence="7 8">
    <name type="scientific">Imtechella halotolerans K1</name>
    <dbReference type="NCBI Taxonomy" id="946077"/>
    <lineage>
        <taxon>Bacteria</taxon>
        <taxon>Pseudomonadati</taxon>
        <taxon>Bacteroidota</taxon>
        <taxon>Flavobacteriia</taxon>
        <taxon>Flavobacteriales</taxon>
        <taxon>Flavobacteriaceae</taxon>
        <taxon>Imtechella</taxon>
    </lineage>
</organism>
<dbReference type="PATRIC" id="fig|946077.3.peg.2320"/>